<dbReference type="EMBL" id="CP040846">
    <property type="protein sequence ID" value="QDA31367.1"/>
    <property type="molecule type" value="Genomic_DNA"/>
</dbReference>
<dbReference type="InterPro" id="IPR036509">
    <property type="entry name" value="Met_Sox_Rdtase_MsrA_sf"/>
</dbReference>
<keyword evidence="2" id="KW-0511">Multifunctional enzyme</keyword>
<reference evidence="5 6" key="1">
    <citation type="submission" date="2019-06" db="EMBL/GenBank/DDBJ databases">
        <title>Thermococcus indicus sp. nov., a Fe(III)-reducing hyperthermophilic archaeon isolated from the Onnuri vent field of the Central Indian Ocean ridge.</title>
        <authorList>
            <person name="Lim J.K."/>
            <person name="Kim Y.J."/>
            <person name="Kwon K.K."/>
        </authorList>
    </citation>
    <scope>NUCLEOTIDE SEQUENCE [LARGE SCALE GENOMIC DNA]</scope>
    <source>
        <strain evidence="5 6">IOH1</strain>
    </source>
</reference>
<evidence type="ECO:0000313" key="6">
    <source>
        <dbReference type="Proteomes" id="UP000306007"/>
    </source>
</evidence>
<dbReference type="InterPro" id="IPR011057">
    <property type="entry name" value="Mss4-like_sf"/>
</dbReference>
<dbReference type="PANTHER" id="PTHR43774">
    <property type="entry name" value="PEPTIDE METHIONINE SULFOXIDE REDUCTASE"/>
    <property type="match status" value="1"/>
</dbReference>
<dbReference type="RefSeq" id="WP_139680710.1">
    <property type="nucleotide sequence ID" value="NZ_CP040846.1"/>
</dbReference>
<name>A0A4Y5SK89_9EURY</name>
<comment type="function">
    <text evidence="3">Has an important function as a repair enzyme for proteins that have been inactivated by oxidation. Catalyzes the reversible oxidation-reduction of methionine sulfoxide in proteins to methionine.</text>
</comment>
<dbReference type="Pfam" id="PF01625">
    <property type="entry name" value="PMSR"/>
    <property type="match status" value="1"/>
</dbReference>
<dbReference type="NCBIfam" id="TIGR00401">
    <property type="entry name" value="msrA"/>
    <property type="match status" value="1"/>
</dbReference>
<gene>
    <name evidence="3 5" type="primary">msrA</name>
    <name evidence="5" type="ORF">FH039_06800</name>
</gene>
<evidence type="ECO:0000256" key="2">
    <source>
        <dbReference type="ARBA" id="ARBA00023268"/>
    </source>
</evidence>
<organism evidence="5 6">
    <name type="scientific">Thermococcus indicus</name>
    <dbReference type="NCBI Taxonomy" id="2586643"/>
    <lineage>
        <taxon>Archaea</taxon>
        <taxon>Methanobacteriati</taxon>
        <taxon>Methanobacteriota</taxon>
        <taxon>Thermococci</taxon>
        <taxon>Thermococcales</taxon>
        <taxon>Thermococcaceae</taxon>
        <taxon>Thermococcus</taxon>
    </lineage>
</organism>
<sequence length="341" mass="40090">MNRKENEPEVAIFAGGCFWCMEEAFERLPGVIEAIAGYTGGWVENPTYELVSTGETGHREAVKVIYDPSKISYERLLEIFWKNIDPTDPYGQFADRGEQYRTAIFYLNDKQRTLAEESRRRLGLSGIFDEPIATEILPAREFYPAEDYHQGYYLTFSEHYKRYKLYSGRLGFIKAVWEENRRFRLFPERERYWLGWRKPADSELRKLLTPLQYAVTQLGVTEKPFQNEYWDHHEEGIYVDVVSGEPLFSSLDKFDSGTGWPSFTKPLEEWAVVEAEECEGFLCGREVRSRFADSHLGHVFEEPTPTGKRYCINSASLRFIPREELRRYGYIAYERLFRQNP</sequence>
<evidence type="ECO:0000259" key="4">
    <source>
        <dbReference type="PROSITE" id="PS51790"/>
    </source>
</evidence>
<dbReference type="HAMAP" id="MF_01401">
    <property type="entry name" value="MsrA"/>
    <property type="match status" value="1"/>
</dbReference>
<evidence type="ECO:0000313" key="5">
    <source>
        <dbReference type="EMBL" id="QDA31367.1"/>
    </source>
</evidence>
<dbReference type="GO" id="GO:0033743">
    <property type="term" value="F:peptide-methionine (R)-S-oxide reductase activity"/>
    <property type="evidence" value="ECO:0007669"/>
    <property type="project" value="InterPro"/>
</dbReference>
<dbReference type="KEGG" id="tic:FH039_06800"/>
<dbReference type="EC" id="1.8.4.11" evidence="3"/>
<accession>A0A4Y5SK89</accession>
<dbReference type="Gene3D" id="2.170.150.20">
    <property type="entry name" value="Peptide methionine sulfoxide reductase"/>
    <property type="match status" value="1"/>
</dbReference>
<comment type="similarity">
    <text evidence="3">Belongs to the MsrA Met sulfoxide reductase family.</text>
</comment>
<dbReference type="Proteomes" id="UP000306007">
    <property type="component" value="Chromosome"/>
</dbReference>
<feature type="active site" evidence="3">
    <location>
        <position position="17"/>
    </location>
</feature>
<comment type="catalytic activity">
    <reaction evidence="3">
        <text>L-methionyl-[protein] + [thioredoxin]-disulfide + H2O = L-methionyl-(S)-S-oxide-[protein] + [thioredoxin]-dithiol</text>
        <dbReference type="Rhea" id="RHEA:14217"/>
        <dbReference type="Rhea" id="RHEA-COMP:10698"/>
        <dbReference type="Rhea" id="RHEA-COMP:10700"/>
        <dbReference type="Rhea" id="RHEA-COMP:12313"/>
        <dbReference type="Rhea" id="RHEA-COMP:12315"/>
        <dbReference type="ChEBI" id="CHEBI:15377"/>
        <dbReference type="ChEBI" id="CHEBI:16044"/>
        <dbReference type="ChEBI" id="CHEBI:29950"/>
        <dbReference type="ChEBI" id="CHEBI:44120"/>
        <dbReference type="ChEBI" id="CHEBI:50058"/>
        <dbReference type="EC" id="1.8.4.11"/>
    </reaction>
</comment>
<dbReference type="Gene3D" id="3.30.1060.10">
    <property type="entry name" value="Peptide methionine sulphoxide reductase MsrA"/>
    <property type="match status" value="1"/>
</dbReference>
<protein>
    <recommendedName>
        <fullName evidence="3">Peptide methionine sulfoxide reductase MsrA</fullName>
        <shortName evidence="3">Protein-methionine-S-oxide reductase</shortName>
        <ecNumber evidence="3">1.8.4.11</ecNumber>
    </recommendedName>
    <alternativeName>
        <fullName evidence="3">Peptide-methionine (S)-S-oxide reductase</fullName>
        <shortName evidence="3">Peptide Met(O) reductase</shortName>
    </alternativeName>
</protein>
<dbReference type="GeneID" id="40474878"/>
<dbReference type="InterPro" id="IPR002569">
    <property type="entry name" value="Met_Sox_Rdtase_MsrA_dom"/>
</dbReference>
<dbReference type="GO" id="GO:0033744">
    <property type="term" value="F:L-methionine:thioredoxin-disulfide S-oxidoreductase activity"/>
    <property type="evidence" value="ECO:0007669"/>
    <property type="project" value="RHEA"/>
</dbReference>
<evidence type="ECO:0000256" key="1">
    <source>
        <dbReference type="ARBA" id="ARBA00023002"/>
    </source>
</evidence>
<dbReference type="Pfam" id="PF01641">
    <property type="entry name" value="SelR"/>
    <property type="match status" value="1"/>
</dbReference>
<dbReference type="SUPFAM" id="SSF51316">
    <property type="entry name" value="Mss4-like"/>
    <property type="match status" value="1"/>
</dbReference>
<dbReference type="SUPFAM" id="SSF55068">
    <property type="entry name" value="Peptide methionine sulfoxide reductase"/>
    <property type="match status" value="1"/>
</dbReference>
<dbReference type="OrthoDB" id="5961at2157"/>
<keyword evidence="6" id="KW-1185">Reference proteome</keyword>
<proteinExistence type="inferred from homology"/>
<dbReference type="GO" id="GO:0008113">
    <property type="term" value="F:peptide-methionine (S)-S-oxide reductase activity"/>
    <property type="evidence" value="ECO:0007669"/>
    <property type="project" value="UniProtKB-UniRule"/>
</dbReference>
<dbReference type="PANTHER" id="PTHR43774:SF1">
    <property type="entry name" value="PEPTIDE METHIONINE SULFOXIDE REDUCTASE MSRA 2"/>
    <property type="match status" value="1"/>
</dbReference>
<comment type="catalytic activity">
    <reaction evidence="3">
        <text>[thioredoxin]-disulfide + L-methionine + H2O = L-methionine (S)-S-oxide + [thioredoxin]-dithiol</text>
        <dbReference type="Rhea" id="RHEA:19993"/>
        <dbReference type="Rhea" id="RHEA-COMP:10698"/>
        <dbReference type="Rhea" id="RHEA-COMP:10700"/>
        <dbReference type="ChEBI" id="CHEBI:15377"/>
        <dbReference type="ChEBI" id="CHEBI:29950"/>
        <dbReference type="ChEBI" id="CHEBI:50058"/>
        <dbReference type="ChEBI" id="CHEBI:57844"/>
        <dbReference type="ChEBI" id="CHEBI:58772"/>
        <dbReference type="EC" id="1.8.4.11"/>
    </reaction>
</comment>
<dbReference type="PROSITE" id="PS51790">
    <property type="entry name" value="MSRB"/>
    <property type="match status" value="1"/>
</dbReference>
<evidence type="ECO:0000256" key="3">
    <source>
        <dbReference type="HAMAP-Rule" id="MF_01401"/>
    </source>
</evidence>
<dbReference type="AlphaFoldDB" id="A0A4Y5SK89"/>
<keyword evidence="1 3" id="KW-0560">Oxidoreductase</keyword>
<dbReference type="NCBIfam" id="TIGR00357">
    <property type="entry name" value="peptide-methionine (R)-S-oxide reductase MsrB"/>
    <property type="match status" value="1"/>
</dbReference>
<dbReference type="InterPro" id="IPR002579">
    <property type="entry name" value="Met_Sox_Rdtase_MsrB_dom"/>
</dbReference>
<feature type="domain" description="MsrB" evidence="4">
    <location>
        <begin position="201"/>
        <end position="322"/>
    </location>
</feature>